<gene>
    <name evidence="10" type="ORF">ACAOBT_LOCUS393</name>
</gene>
<dbReference type="EMBL" id="CAKOFQ010006653">
    <property type="protein sequence ID" value="CAH1954159.1"/>
    <property type="molecule type" value="Genomic_DNA"/>
</dbReference>
<keyword evidence="2 8" id="KW-0812">Transmembrane</keyword>
<dbReference type="GO" id="GO:0030003">
    <property type="term" value="P:intracellular monoatomic cation homeostasis"/>
    <property type="evidence" value="ECO:0007669"/>
    <property type="project" value="TreeGrafter"/>
</dbReference>
<keyword evidence="11" id="KW-1185">Reference proteome</keyword>
<evidence type="ECO:0000256" key="3">
    <source>
        <dbReference type="ARBA" id="ARBA00022792"/>
    </source>
</evidence>
<evidence type="ECO:0000256" key="5">
    <source>
        <dbReference type="ARBA" id="ARBA00023128"/>
    </source>
</evidence>
<evidence type="ECO:0000256" key="2">
    <source>
        <dbReference type="ARBA" id="ARBA00022692"/>
    </source>
</evidence>
<dbReference type="GO" id="GO:0005743">
    <property type="term" value="C:mitochondrial inner membrane"/>
    <property type="evidence" value="ECO:0007669"/>
    <property type="project" value="UniProtKB-SubCell"/>
</dbReference>
<dbReference type="AlphaFoldDB" id="A0A9P0NU71"/>
<keyword evidence="3" id="KW-0999">Mitochondrion inner membrane</keyword>
<dbReference type="Pfam" id="PF07766">
    <property type="entry name" value="LETM1_RBD"/>
    <property type="match status" value="1"/>
</dbReference>
<dbReference type="PANTHER" id="PTHR14009">
    <property type="entry name" value="LEUCINE ZIPPER-EF-HAND CONTAINING TRANSMEMBRANE PROTEIN"/>
    <property type="match status" value="1"/>
</dbReference>
<keyword evidence="4 8" id="KW-1133">Transmembrane helix</keyword>
<evidence type="ECO:0000256" key="6">
    <source>
        <dbReference type="ARBA" id="ARBA00023136"/>
    </source>
</evidence>
<comment type="subcellular location">
    <subcellularLocation>
        <location evidence="1">Mitochondrion inner membrane</location>
        <topology evidence="1">Single-pass membrane protein</topology>
    </subcellularLocation>
</comment>
<evidence type="ECO:0000313" key="11">
    <source>
        <dbReference type="Proteomes" id="UP001152888"/>
    </source>
</evidence>
<reference evidence="10" key="1">
    <citation type="submission" date="2022-03" db="EMBL/GenBank/DDBJ databases">
        <authorList>
            <person name="Sayadi A."/>
        </authorList>
    </citation>
    <scope>NUCLEOTIDE SEQUENCE</scope>
</reference>
<comment type="caution">
    <text evidence="10">The sequence shown here is derived from an EMBL/GenBank/DDBJ whole genome shotgun (WGS) entry which is preliminary data.</text>
</comment>
<proteinExistence type="predicted"/>
<protein>
    <recommendedName>
        <fullName evidence="9">Letm1 RBD domain-containing protein</fullName>
    </recommendedName>
</protein>
<dbReference type="InterPro" id="IPR044202">
    <property type="entry name" value="LETM1/MDM38-like"/>
</dbReference>
<evidence type="ECO:0000256" key="8">
    <source>
        <dbReference type="SAM" id="Phobius"/>
    </source>
</evidence>
<feature type="transmembrane region" description="Helical" evidence="8">
    <location>
        <begin position="133"/>
        <end position="153"/>
    </location>
</feature>
<dbReference type="PANTHER" id="PTHR14009:SF13">
    <property type="entry name" value="LETM1 DOMAIN-CONTAINING PROTEIN 1"/>
    <property type="match status" value="1"/>
</dbReference>
<accession>A0A9P0NU71</accession>
<evidence type="ECO:0000256" key="4">
    <source>
        <dbReference type="ARBA" id="ARBA00022989"/>
    </source>
</evidence>
<sequence length="356" mass="42246">MSLSRTLLASIMHVNRNMGGSVINSYHLCLQIRQTHRKSIYKTEAKKIRVYAVNRYWEYLKNYDKILEKRFPAAMKVYRVFVDGVKEFMKDTKEYFRIVVILNKTNFDFSKLLRREIELYHQMPKDMRKVAPILLFSSLPFAFYILLPLVYMFPKQLLSSHFWSLQQKSEFGTLYLKKRLIHNKPVFRHLQTQLDYLKSHPLYYHWGEVLGKIGSGANPCVKEVIKCKPLFTGEPYHLLYLSRNHVVHLLKMHELHIGWFRRSRLAERAFLLKEMDKAILREGGVHNMPTEALRKCCYIRGLNPTNLSNEEMICWLTNWIELTSEVDRNSYSLLLHAPVLLSYNTPSNWVLIYPPK</sequence>
<evidence type="ECO:0000313" key="10">
    <source>
        <dbReference type="EMBL" id="CAH1954159.1"/>
    </source>
</evidence>
<feature type="domain" description="Letm1 RBD" evidence="9">
    <location>
        <begin position="174"/>
        <end position="356"/>
    </location>
</feature>
<dbReference type="GO" id="GO:0043022">
    <property type="term" value="F:ribosome binding"/>
    <property type="evidence" value="ECO:0007669"/>
    <property type="project" value="InterPro"/>
</dbReference>
<name>A0A9P0NU71_ACAOB</name>
<dbReference type="OrthoDB" id="73691at2759"/>
<keyword evidence="6 8" id="KW-0472">Membrane</keyword>
<evidence type="ECO:0000259" key="9">
    <source>
        <dbReference type="PROSITE" id="PS51758"/>
    </source>
</evidence>
<organism evidence="10 11">
    <name type="scientific">Acanthoscelides obtectus</name>
    <name type="common">Bean weevil</name>
    <name type="synonym">Bruchus obtectus</name>
    <dbReference type="NCBI Taxonomy" id="200917"/>
    <lineage>
        <taxon>Eukaryota</taxon>
        <taxon>Metazoa</taxon>
        <taxon>Ecdysozoa</taxon>
        <taxon>Arthropoda</taxon>
        <taxon>Hexapoda</taxon>
        <taxon>Insecta</taxon>
        <taxon>Pterygota</taxon>
        <taxon>Neoptera</taxon>
        <taxon>Endopterygota</taxon>
        <taxon>Coleoptera</taxon>
        <taxon>Polyphaga</taxon>
        <taxon>Cucujiformia</taxon>
        <taxon>Chrysomeloidea</taxon>
        <taxon>Chrysomelidae</taxon>
        <taxon>Bruchinae</taxon>
        <taxon>Bruchini</taxon>
        <taxon>Acanthoscelides</taxon>
    </lineage>
</organism>
<evidence type="ECO:0000256" key="1">
    <source>
        <dbReference type="ARBA" id="ARBA00004434"/>
    </source>
</evidence>
<dbReference type="Proteomes" id="UP001152888">
    <property type="component" value="Unassembled WGS sequence"/>
</dbReference>
<keyword evidence="5 7" id="KW-0496">Mitochondrion</keyword>
<dbReference type="InterPro" id="IPR033122">
    <property type="entry name" value="LETM1-like_RBD"/>
</dbReference>
<evidence type="ECO:0000256" key="7">
    <source>
        <dbReference type="PROSITE-ProRule" id="PRU01094"/>
    </source>
</evidence>
<dbReference type="PROSITE" id="PS51758">
    <property type="entry name" value="LETM1_RBD"/>
    <property type="match status" value="1"/>
</dbReference>